<protein>
    <recommendedName>
        <fullName evidence="1">CHAT domain-containing protein</fullName>
    </recommendedName>
</protein>
<dbReference type="Proteomes" id="UP000249419">
    <property type="component" value="Unassembled WGS sequence"/>
</dbReference>
<feature type="domain" description="CHAT" evidence="1">
    <location>
        <begin position="515"/>
        <end position="764"/>
    </location>
</feature>
<evidence type="ECO:0000313" key="2">
    <source>
        <dbReference type="EMBL" id="RAO37443.1"/>
    </source>
</evidence>
<gene>
    <name evidence="2" type="ORF">PSN13_01425</name>
</gene>
<dbReference type="RefSeq" id="WP_112674726.1">
    <property type="nucleotide sequence ID" value="NZ_PYAG01000005.1"/>
</dbReference>
<dbReference type="EMBL" id="PYAG01000005">
    <property type="protein sequence ID" value="RAO37443.1"/>
    <property type="molecule type" value="Genomic_DNA"/>
</dbReference>
<name>A0A328NQJ4_9ACTN</name>
<organism evidence="2 3">
    <name type="scientific">Micromonospora saelicesensis</name>
    <dbReference type="NCBI Taxonomy" id="285676"/>
    <lineage>
        <taxon>Bacteria</taxon>
        <taxon>Bacillati</taxon>
        <taxon>Actinomycetota</taxon>
        <taxon>Actinomycetes</taxon>
        <taxon>Micromonosporales</taxon>
        <taxon>Micromonosporaceae</taxon>
        <taxon>Micromonospora</taxon>
    </lineage>
</organism>
<dbReference type="Pfam" id="PF12770">
    <property type="entry name" value="CHAT"/>
    <property type="match status" value="1"/>
</dbReference>
<accession>A0A328NQJ4</accession>
<evidence type="ECO:0000313" key="3">
    <source>
        <dbReference type="Proteomes" id="UP000249419"/>
    </source>
</evidence>
<evidence type="ECO:0000259" key="1">
    <source>
        <dbReference type="Pfam" id="PF12770"/>
    </source>
</evidence>
<comment type="caution">
    <text evidence="2">The sequence shown here is derived from an EMBL/GenBank/DDBJ whole genome shotgun (WGS) entry which is preliminary data.</text>
</comment>
<dbReference type="AlphaFoldDB" id="A0A328NQJ4"/>
<sequence>MTVLPGSVLRAIRRDDLLQLASEADVAVGIVRQREHLLRDEEREAGVFSVALSHYLAETRSPEWAIRSQACSYAASLLSFCRHIAEPLGSDDDPAELFARAAAELKSDVPWETALDHDLALSVFNTYRRARHLRMNGEYEPALELVSVPLKSLFNTGAEPHWGLYVYEYAMCLLLSGRAAEVPGRLAAKCAEWEAEGQPECTTRHRLDLAIALAHWAIGEHEQARQRFTDARDGFLKVTRARSSAGGGEFTRIRLNVEAVEIYHLSLVQSLAECSAITASGEAEALEARDLGCLALEITERIRGRWRVIARSQTPLSTVFRRVFGDIALLANDLPGGTGAELGLQAALSAKQTGFAARIRQQSLLMSPQLRSLLQEVAEIEDPPVESLAATTGESTEERLRRVNDWIAQTTSTMLAETVLPEPAAIAEIRDQIGDRWAVDYVALPNTLSEHRDDWFRSVLPPAGGPAEFERFQPGPAFHAFFTGATENLAVGSDEPWVDRLPEMTAQDGPDWRALAREILPLTITRTLLAATEPAPVELLISAHSELSLLPWAALCIDEVGTRLIERAVLTQCPVLTCLDSTAPPTVESPALVCLVPDLRFLAAERTAWQLPPDSPVLQRCDWPDGGAATVDADLVSVLQDRAFDGGLLHIACHGDGTGLEQRLFLPPKPLPAAQALSLEWPPSVLMASCRVGRLQNPDDAEPLSLVMAILTGGARCVVAAIDEISDAWASRNTANMINAIRRDPTRLDLQLRKLQLRSLGSSRLDWALLSAYVR</sequence>
<dbReference type="InterPro" id="IPR024983">
    <property type="entry name" value="CHAT_dom"/>
</dbReference>
<proteinExistence type="predicted"/>
<reference evidence="2 3" key="1">
    <citation type="submission" date="2018-03" db="EMBL/GenBank/DDBJ databases">
        <title>Defining the species Micromonospora saelicesensis and Micromonospora noduli under the framework of genomics.</title>
        <authorList>
            <person name="Riesco R."/>
            <person name="Trujillo M.E."/>
        </authorList>
    </citation>
    <scope>NUCLEOTIDE SEQUENCE [LARGE SCALE GENOMIC DNA]</scope>
    <source>
        <strain evidence="2 3">PSN13</strain>
    </source>
</reference>